<evidence type="ECO:0000256" key="6">
    <source>
        <dbReference type="SAM" id="Phobius"/>
    </source>
</evidence>
<sequence>MATRTPSPAARSAAPATRADVVRQVGVLVSAVLAIGGAFLGSGAFIGTPIADAAGGVLSADATPLAPASPAFSIWSVIYTGLAAYAVWQVLPGQRTDPRQRATGWWIALSMILNAAWVLAVQGDLLGLTVVVIVALLAVLCLIVVRLTRSRPRNLVDAVVVDGTIGLYLGWVSVATAANTAAVLASAGVDLPSDPTGVAVIAAVAVVGAALAWWSRGRLAIAAAQVWGLSWIAVGRLTGEPPSTPVGIAAIAAAAVIAVVAVVARLRRRDARR</sequence>
<dbReference type="InterPro" id="IPR038330">
    <property type="entry name" value="TspO/MBR-related_sf"/>
</dbReference>
<keyword evidence="5 6" id="KW-0472">Membrane</keyword>
<gene>
    <name evidence="7" type="ORF">ACFO3F_13365</name>
</gene>
<keyword evidence="8" id="KW-1185">Reference proteome</keyword>
<feature type="transmembrane region" description="Helical" evidence="6">
    <location>
        <begin position="165"/>
        <end position="189"/>
    </location>
</feature>
<feature type="transmembrane region" description="Helical" evidence="6">
    <location>
        <begin position="195"/>
        <end position="214"/>
    </location>
</feature>
<evidence type="ECO:0000313" key="8">
    <source>
        <dbReference type="Proteomes" id="UP001595955"/>
    </source>
</evidence>
<accession>A0ABV9DD98</accession>
<evidence type="ECO:0000256" key="5">
    <source>
        <dbReference type="ARBA" id="ARBA00023136"/>
    </source>
</evidence>
<evidence type="ECO:0000256" key="2">
    <source>
        <dbReference type="ARBA" id="ARBA00007524"/>
    </source>
</evidence>
<name>A0ABV9DD98_9MICO</name>
<evidence type="ECO:0000256" key="3">
    <source>
        <dbReference type="ARBA" id="ARBA00022692"/>
    </source>
</evidence>
<dbReference type="Gene3D" id="1.20.1260.100">
    <property type="entry name" value="TspO/MBR protein"/>
    <property type="match status" value="1"/>
</dbReference>
<feature type="transmembrane region" description="Helical" evidence="6">
    <location>
        <begin position="25"/>
        <end position="51"/>
    </location>
</feature>
<proteinExistence type="inferred from homology"/>
<dbReference type="Proteomes" id="UP001595955">
    <property type="component" value="Unassembled WGS sequence"/>
</dbReference>
<evidence type="ECO:0000256" key="4">
    <source>
        <dbReference type="ARBA" id="ARBA00022989"/>
    </source>
</evidence>
<comment type="similarity">
    <text evidence="2">Belongs to the TspO/BZRP family.</text>
</comment>
<dbReference type="PANTHER" id="PTHR33802:SF1">
    <property type="entry name" value="XK-RELATED PROTEIN"/>
    <property type="match status" value="1"/>
</dbReference>
<dbReference type="Pfam" id="PF03073">
    <property type="entry name" value="TspO_MBR"/>
    <property type="match status" value="1"/>
</dbReference>
<dbReference type="InterPro" id="IPR004307">
    <property type="entry name" value="TspO_MBR"/>
</dbReference>
<comment type="caution">
    <text evidence="7">The sequence shown here is derived from an EMBL/GenBank/DDBJ whole genome shotgun (WGS) entry which is preliminary data.</text>
</comment>
<organism evidence="7 8">
    <name type="scientific">Georgenia faecalis</name>
    <dbReference type="NCBI Taxonomy" id="2483799"/>
    <lineage>
        <taxon>Bacteria</taxon>
        <taxon>Bacillati</taxon>
        <taxon>Actinomycetota</taxon>
        <taxon>Actinomycetes</taxon>
        <taxon>Micrococcales</taxon>
        <taxon>Bogoriellaceae</taxon>
        <taxon>Georgenia</taxon>
    </lineage>
</organism>
<keyword evidence="3 6" id="KW-0812">Transmembrane</keyword>
<keyword evidence="4 6" id="KW-1133">Transmembrane helix</keyword>
<reference evidence="8" key="1">
    <citation type="journal article" date="2019" name="Int. J. Syst. Evol. Microbiol.">
        <title>The Global Catalogue of Microorganisms (GCM) 10K type strain sequencing project: providing services to taxonomists for standard genome sequencing and annotation.</title>
        <authorList>
            <consortium name="The Broad Institute Genomics Platform"/>
            <consortium name="The Broad Institute Genome Sequencing Center for Infectious Disease"/>
            <person name="Wu L."/>
            <person name="Ma J."/>
        </authorList>
    </citation>
    <scope>NUCLEOTIDE SEQUENCE [LARGE SCALE GENOMIC DNA]</scope>
    <source>
        <strain evidence="8">JCM 3369</strain>
    </source>
</reference>
<feature type="transmembrane region" description="Helical" evidence="6">
    <location>
        <begin position="245"/>
        <end position="264"/>
    </location>
</feature>
<feature type="transmembrane region" description="Helical" evidence="6">
    <location>
        <begin position="103"/>
        <end position="120"/>
    </location>
</feature>
<feature type="transmembrane region" description="Helical" evidence="6">
    <location>
        <begin position="126"/>
        <end position="145"/>
    </location>
</feature>
<evidence type="ECO:0000313" key="7">
    <source>
        <dbReference type="EMBL" id="MFC4556239.1"/>
    </source>
</evidence>
<feature type="transmembrane region" description="Helical" evidence="6">
    <location>
        <begin position="71"/>
        <end position="91"/>
    </location>
</feature>
<comment type="subcellular location">
    <subcellularLocation>
        <location evidence="1">Membrane</location>
        <topology evidence="1">Multi-pass membrane protein</topology>
    </subcellularLocation>
</comment>
<protein>
    <submittedName>
        <fullName evidence="7">Tryptophan-rich sensory protein</fullName>
    </submittedName>
</protein>
<evidence type="ECO:0000256" key="1">
    <source>
        <dbReference type="ARBA" id="ARBA00004141"/>
    </source>
</evidence>
<dbReference type="PANTHER" id="PTHR33802">
    <property type="entry name" value="SI:CH211-161H7.5-RELATED"/>
    <property type="match status" value="1"/>
</dbReference>
<dbReference type="RefSeq" id="WP_122825052.1">
    <property type="nucleotide sequence ID" value="NZ_CP033325.1"/>
</dbReference>
<feature type="transmembrane region" description="Helical" evidence="6">
    <location>
        <begin position="219"/>
        <end position="239"/>
    </location>
</feature>
<dbReference type="EMBL" id="JBHSGF010000010">
    <property type="protein sequence ID" value="MFC4556239.1"/>
    <property type="molecule type" value="Genomic_DNA"/>
</dbReference>